<accession>A0AAC9WGY4</accession>
<reference evidence="2 4" key="1">
    <citation type="submission" date="2016-10" db="EMBL/GenBank/DDBJ databases">
        <title>Complete Genome Sequence of Acetogen Clostridium formicoaceticum ATCC 27076.</title>
        <authorList>
            <person name="Bao T."/>
            <person name="Cheng C."/>
            <person name="Zhao J."/>
            <person name="Yang S.-T."/>
            <person name="Wang J."/>
            <person name="Wang M."/>
        </authorList>
    </citation>
    <scope>NUCLEOTIDE SEQUENCE [LARGE SCALE GENOMIC DNA]</scope>
    <source>
        <strain evidence="2 4">ATCC 27076</strain>
    </source>
</reference>
<dbReference type="AlphaFoldDB" id="A0AAC9WGY4"/>
<keyword evidence="4" id="KW-1185">Reference proteome</keyword>
<evidence type="ECO:0000313" key="3">
    <source>
        <dbReference type="EMBL" id="ARE87135.1"/>
    </source>
</evidence>
<dbReference type="KEGG" id="cfm:BJL90_12990"/>
<name>A0AAC9WGY4_9CLOT</name>
<keyword evidence="1" id="KW-1133">Transmembrane helix</keyword>
<organism evidence="3 5">
    <name type="scientific">Clostridium formicaceticum</name>
    <dbReference type="NCBI Taxonomy" id="1497"/>
    <lineage>
        <taxon>Bacteria</taxon>
        <taxon>Bacillati</taxon>
        <taxon>Bacillota</taxon>
        <taxon>Clostridia</taxon>
        <taxon>Eubacteriales</taxon>
        <taxon>Clostridiaceae</taxon>
        <taxon>Clostridium</taxon>
    </lineage>
</organism>
<gene>
    <name evidence="2" type="ORF">BJL90_12990</name>
    <name evidence="3" type="ORF">CLFO_15210</name>
</gene>
<feature type="transmembrane region" description="Helical" evidence="1">
    <location>
        <begin position="9"/>
        <end position="30"/>
    </location>
</feature>
<dbReference type="EMBL" id="CP017603">
    <property type="protein sequence ID" value="AOY76702.1"/>
    <property type="molecule type" value="Genomic_DNA"/>
</dbReference>
<dbReference type="EMBL" id="CP020559">
    <property type="protein sequence ID" value="ARE87135.1"/>
    <property type="molecule type" value="Genomic_DNA"/>
</dbReference>
<protein>
    <submittedName>
        <fullName evidence="3">Uncharacterized protein</fullName>
    </submittedName>
</protein>
<sequence>MVSKKFNKMLYFIFFVLFVLFFGLAFISYRNPKFEFITYLSGSSTFIVAVLTVLYVFTTSKQLDIMSNQLEEMKKDRELQSQPLPYVENIKIIVDKPKFFYTPPEDEYSFHSRYRLKAILNNLSEAAAICIDFSACIIIPTENEKLSLECTLYRIDVMEGKSRLDEGDGINLLYPLDRNGKFFQALRSKGAKTYPRLYIKSFYRNVSGGCFTYTNEYYIIPDVNKDDTIKDWHTQIVSFETKYKDKLSDLRLLRNRRREKWDDLVKEVKDEIACGLIDDVLELEVLAIPGKFNIESMERSDYEKIIENNKYGRFLGVSKR</sequence>
<dbReference type="Proteomes" id="UP000177894">
    <property type="component" value="Chromosome"/>
</dbReference>
<dbReference type="Proteomes" id="UP000192478">
    <property type="component" value="Chromosome"/>
</dbReference>
<evidence type="ECO:0000313" key="4">
    <source>
        <dbReference type="Proteomes" id="UP000177894"/>
    </source>
</evidence>
<evidence type="ECO:0000313" key="5">
    <source>
        <dbReference type="Proteomes" id="UP000192478"/>
    </source>
</evidence>
<dbReference type="RefSeq" id="WP_070968745.1">
    <property type="nucleotide sequence ID" value="NZ_CP017603.1"/>
</dbReference>
<keyword evidence="1" id="KW-0472">Membrane</keyword>
<proteinExistence type="predicted"/>
<evidence type="ECO:0000313" key="2">
    <source>
        <dbReference type="EMBL" id="AOY76702.1"/>
    </source>
</evidence>
<evidence type="ECO:0000256" key="1">
    <source>
        <dbReference type="SAM" id="Phobius"/>
    </source>
</evidence>
<keyword evidence="1" id="KW-0812">Transmembrane</keyword>
<feature type="transmembrane region" description="Helical" evidence="1">
    <location>
        <begin position="36"/>
        <end position="57"/>
    </location>
</feature>
<reference evidence="3 5" key="2">
    <citation type="submission" date="2017-03" db="EMBL/GenBank/DDBJ databases">
        <title>Complete sequence of Clostridium formicaceticum DSM 92.</title>
        <authorList>
            <person name="Poehlein A."/>
            <person name="Karl M."/>
            <person name="Bengelsdorf F.R."/>
            <person name="Duerre P."/>
            <person name="Daniel R."/>
        </authorList>
    </citation>
    <scope>NUCLEOTIDE SEQUENCE [LARGE SCALE GENOMIC DNA]</scope>
    <source>
        <strain evidence="3 5">DSM 92</strain>
    </source>
</reference>